<name>A0A8T1Q1E0_CARIL</name>
<dbReference type="Proteomes" id="UP000811609">
    <property type="component" value="Chromosome 7"/>
</dbReference>
<sequence length="171" mass="19421">MDELCRVVLGRDGGASLGVVGQKDGVAGWCWVEEGDAMRAREEKEKRETTMISLKKLIDMARKWKKMAGIGRRTISIPIIRHRVADKGHFVVYTIDKKRFVVPLVYLRSRIFEELFRMSEEEFGLPKDGPITLPCDAAFLEYAVLVVQRSVSVELEKALLVSIARKLQKIS</sequence>
<dbReference type="AlphaFoldDB" id="A0A8T1Q1E0"/>
<comment type="similarity">
    <text evidence="1">Belongs to the ARG7 family.</text>
</comment>
<organism evidence="2 3">
    <name type="scientific">Carya illinoinensis</name>
    <name type="common">Pecan</name>
    <dbReference type="NCBI Taxonomy" id="32201"/>
    <lineage>
        <taxon>Eukaryota</taxon>
        <taxon>Viridiplantae</taxon>
        <taxon>Streptophyta</taxon>
        <taxon>Embryophyta</taxon>
        <taxon>Tracheophyta</taxon>
        <taxon>Spermatophyta</taxon>
        <taxon>Magnoliopsida</taxon>
        <taxon>eudicotyledons</taxon>
        <taxon>Gunneridae</taxon>
        <taxon>Pentapetalae</taxon>
        <taxon>rosids</taxon>
        <taxon>fabids</taxon>
        <taxon>Fagales</taxon>
        <taxon>Juglandaceae</taxon>
        <taxon>Carya</taxon>
    </lineage>
</organism>
<dbReference type="GO" id="GO:0009733">
    <property type="term" value="P:response to auxin"/>
    <property type="evidence" value="ECO:0007669"/>
    <property type="project" value="InterPro"/>
</dbReference>
<gene>
    <name evidence="2" type="ORF">CIPAW_07G140400</name>
</gene>
<dbReference type="PANTHER" id="PTHR31175">
    <property type="entry name" value="AUXIN-RESPONSIVE FAMILY PROTEIN"/>
    <property type="match status" value="1"/>
</dbReference>
<keyword evidence="3" id="KW-1185">Reference proteome</keyword>
<protein>
    <recommendedName>
        <fullName evidence="4">Small auxin up regulated protein</fullName>
    </recommendedName>
</protein>
<comment type="caution">
    <text evidence="2">The sequence shown here is derived from an EMBL/GenBank/DDBJ whole genome shotgun (WGS) entry which is preliminary data.</text>
</comment>
<evidence type="ECO:0000256" key="1">
    <source>
        <dbReference type="ARBA" id="ARBA00006974"/>
    </source>
</evidence>
<accession>A0A8T1Q1E0</accession>
<dbReference type="EMBL" id="CM031815">
    <property type="protein sequence ID" value="KAG6648338.1"/>
    <property type="molecule type" value="Genomic_DNA"/>
</dbReference>
<evidence type="ECO:0000313" key="3">
    <source>
        <dbReference type="Proteomes" id="UP000811609"/>
    </source>
</evidence>
<dbReference type="Pfam" id="PF02519">
    <property type="entry name" value="Auxin_inducible"/>
    <property type="match status" value="1"/>
</dbReference>
<evidence type="ECO:0000313" key="2">
    <source>
        <dbReference type="EMBL" id="KAG6648338.1"/>
    </source>
</evidence>
<evidence type="ECO:0008006" key="4">
    <source>
        <dbReference type="Google" id="ProtNLM"/>
    </source>
</evidence>
<dbReference type="InterPro" id="IPR003676">
    <property type="entry name" value="SAUR_fam"/>
</dbReference>
<dbReference type="PANTHER" id="PTHR31175:SF120">
    <property type="entry name" value="OS09G0547100 PROTEIN"/>
    <property type="match status" value="1"/>
</dbReference>
<proteinExistence type="inferred from homology"/>
<reference evidence="2" key="1">
    <citation type="submission" date="2020-12" db="EMBL/GenBank/DDBJ databases">
        <title>WGS assembly of Carya illinoinensis cv. Pawnee.</title>
        <authorList>
            <person name="Platts A."/>
            <person name="Shu S."/>
            <person name="Wright S."/>
            <person name="Barry K."/>
            <person name="Edger P."/>
            <person name="Pires J.C."/>
            <person name="Schmutz J."/>
        </authorList>
    </citation>
    <scope>NUCLEOTIDE SEQUENCE</scope>
    <source>
        <tissue evidence="2">Leaf</tissue>
    </source>
</reference>